<dbReference type="EMBL" id="DQUI01000011">
    <property type="protein sequence ID" value="HIP83922.1"/>
    <property type="molecule type" value="Genomic_DNA"/>
</dbReference>
<dbReference type="AlphaFoldDB" id="A0A832Z6D1"/>
<reference evidence="7" key="1">
    <citation type="journal article" date="2020" name="ISME J.">
        <title>Gammaproteobacteria mediating utilization of methyl-, sulfur- and petroleum organic compounds in deep ocean hydrothermal plumes.</title>
        <authorList>
            <person name="Zhou Z."/>
            <person name="Liu Y."/>
            <person name="Pan J."/>
            <person name="Cron B.R."/>
            <person name="Toner B.M."/>
            <person name="Anantharaman K."/>
            <person name="Breier J.A."/>
            <person name="Dick G.J."/>
            <person name="Li M."/>
        </authorList>
    </citation>
    <scope>NUCLEOTIDE SEQUENCE</scope>
    <source>
        <strain evidence="7">SZUA-1453</strain>
        <strain evidence="8">SZUA-1471</strain>
    </source>
</reference>
<feature type="transmembrane region" description="Helical" evidence="6">
    <location>
        <begin position="244"/>
        <end position="262"/>
    </location>
</feature>
<evidence type="ECO:0000256" key="3">
    <source>
        <dbReference type="ARBA" id="ARBA00022692"/>
    </source>
</evidence>
<feature type="transmembrane region" description="Helical" evidence="6">
    <location>
        <begin position="120"/>
        <end position="138"/>
    </location>
</feature>
<comment type="caution">
    <text evidence="7">The sequence shown here is derived from an EMBL/GenBank/DDBJ whole genome shotgun (WGS) entry which is preliminary data.</text>
</comment>
<evidence type="ECO:0000256" key="2">
    <source>
        <dbReference type="ARBA" id="ARBA00022475"/>
    </source>
</evidence>
<comment type="subcellular location">
    <subcellularLocation>
        <location evidence="1">Cell membrane</location>
        <topology evidence="1">Multi-pass membrane protein</topology>
    </subcellularLocation>
</comment>
<feature type="transmembrane region" description="Helical" evidence="6">
    <location>
        <begin position="269"/>
        <end position="288"/>
    </location>
</feature>
<sequence length="340" mass="37818">MVELITLILFFFALYTIVSLSLNLEFGYGGIPNFGKALYVLTGAVVVGGILNRLLIWYFGIEGDFISASSIAAYKMTELISQNPLLGLGIFIFCVLLAIVAGAIVGALSILPSAKLKEDYLGVTLLAISEVVYLILFYNTEIVGGYYGVSTPDILAFIPGEYRMYAYTVLGLICAIIVYLFLERLLNSPYGRILRGHRENEDLIKAFGRDVMKLRVKTMAIGSAIAAIAGVIFVFYSASVVVNAFNRVEWTFYPFLIVLLGGKGNNRGVVLGAFIFVLLKMLIDFYKFDIKYLLHLPFEAVWLQYIIFGILALLILCYKPEGILKERPIFTPPIKSRINE</sequence>
<feature type="transmembrane region" description="Helical" evidence="6">
    <location>
        <begin position="164"/>
        <end position="182"/>
    </location>
</feature>
<feature type="transmembrane region" description="Helical" evidence="6">
    <location>
        <begin position="219"/>
        <end position="238"/>
    </location>
</feature>
<dbReference type="GO" id="GO:0005886">
    <property type="term" value="C:plasma membrane"/>
    <property type="evidence" value="ECO:0007669"/>
    <property type="project" value="UniProtKB-SubCell"/>
</dbReference>
<evidence type="ECO:0000256" key="5">
    <source>
        <dbReference type="ARBA" id="ARBA00023136"/>
    </source>
</evidence>
<dbReference type="PANTHER" id="PTHR30482:SF1">
    <property type="entry name" value="BRANCHED-CHAIN AMINO ACID TRANSPORT PERMEASE PROTEIN LIVM-RELATED"/>
    <property type="match status" value="1"/>
</dbReference>
<gene>
    <name evidence="7" type="ORF">EYH15_00275</name>
    <name evidence="8" type="ORF">EYH21_05645</name>
</gene>
<dbReference type="EMBL" id="DQUO01000067">
    <property type="protein sequence ID" value="HIP91764.1"/>
    <property type="molecule type" value="Genomic_DNA"/>
</dbReference>
<feature type="transmembrane region" description="Helical" evidence="6">
    <location>
        <begin position="6"/>
        <end position="26"/>
    </location>
</feature>
<dbReference type="InterPro" id="IPR001851">
    <property type="entry name" value="ABC_transp_permease"/>
</dbReference>
<keyword evidence="2" id="KW-1003">Cell membrane</keyword>
<feature type="transmembrane region" description="Helical" evidence="6">
    <location>
        <begin position="300"/>
        <end position="318"/>
    </location>
</feature>
<name>A0A832Z6D1_9EURY</name>
<keyword evidence="3 6" id="KW-0812">Transmembrane</keyword>
<dbReference type="CDD" id="cd06581">
    <property type="entry name" value="TM_PBP1_LivM_like"/>
    <property type="match status" value="1"/>
</dbReference>
<evidence type="ECO:0000313" key="9">
    <source>
        <dbReference type="Proteomes" id="UP000643554"/>
    </source>
</evidence>
<organism evidence="7 9">
    <name type="scientific">Methanothermococcus okinawensis</name>
    <dbReference type="NCBI Taxonomy" id="155863"/>
    <lineage>
        <taxon>Archaea</taxon>
        <taxon>Methanobacteriati</taxon>
        <taxon>Methanobacteriota</taxon>
        <taxon>Methanomada group</taxon>
        <taxon>Methanococci</taxon>
        <taxon>Methanococcales</taxon>
        <taxon>Methanococcaceae</taxon>
        <taxon>Methanothermococcus</taxon>
    </lineage>
</organism>
<keyword evidence="4 6" id="KW-1133">Transmembrane helix</keyword>
<evidence type="ECO:0000313" key="8">
    <source>
        <dbReference type="EMBL" id="HIP91764.1"/>
    </source>
</evidence>
<evidence type="ECO:0000313" key="7">
    <source>
        <dbReference type="EMBL" id="HIP83922.1"/>
    </source>
</evidence>
<evidence type="ECO:0000256" key="6">
    <source>
        <dbReference type="SAM" id="Phobius"/>
    </source>
</evidence>
<dbReference type="PANTHER" id="PTHR30482">
    <property type="entry name" value="HIGH-AFFINITY BRANCHED-CHAIN AMINO ACID TRANSPORT SYSTEM PERMEASE"/>
    <property type="match status" value="1"/>
</dbReference>
<evidence type="ECO:0000256" key="4">
    <source>
        <dbReference type="ARBA" id="ARBA00022989"/>
    </source>
</evidence>
<protein>
    <submittedName>
        <fullName evidence="7">Branched-chain amino acid ABC transporter permease</fullName>
    </submittedName>
</protein>
<dbReference type="GO" id="GO:0015658">
    <property type="term" value="F:branched-chain amino acid transmembrane transporter activity"/>
    <property type="evidence" value="ECO:0007669"/>
    <property type="project" value="InterPro"/>
</dbReference>
<dbReference type="InterPro" id="IPR043428">
    <property type="entry name" value="LivM-like"/>
</dbReference>
<proteinExistence type="predicted"/>
<feature type="transmembrane region" description="Helical" evidence="6">
    <location>
        <begin position="38"/>
        <end position="59"/>
    </location>
</feature>
<accession>A0A832Z6D1</accession>
<keyword evidence="5 6" id="KW-0472">Membrane</keyword>
<dbReference type="Pfam" id="PF02653">
    <property type="entry name" value="BPD_transp_2"/>
    <property type="match status" value="1"/>
</dbReference>
<dbReference type="Proteomes" id="UP000643554">
    <property type="component" value="Unassembled WGS sequence"/>
</dbReference>
<dbReference type="Proteomes" id="UP000618343">
    <property type="component" value="Unassembled WGS sequence"/>
</dbReference>
<evidence type="ECO:0000256" key="1">
    <source>
        <dbReference type="ARBA" id="ARBA00004651"/>
    </source>
</evidence>
<feature type="transmembrane region" description="Helical" evidence="6">
    <location>
        <begin position="85"/>
        <end position="108"/>
    </location>
</feature>